<evidence type="ECO:0000256" key="1">
    <source>
        <dbReference type="ARBA" id="ARBA00022448"/>
    </source>
</evidence>
<reference evidence="11 12" key="2">
    <citation type="submission" date="2019-01" db="EMBL/GenBank/DDBJ databases">
        <title>The decoding of complex shrimp genome reveals the adaptation for benthos swimmer, frequently molting mechanism and breeding impact on genome.</title>
        <authorList>
            <person name="Sun Y."/>
            <person name="Gao Y."/>
            <person name="Yu Y."/>
        </authorList>
    </citation>
    <scope>NUCLEOTIDE SEQUENCE [LARGE SCALE GENOMIC DNA]</scope>
    <source>
        <tissue evidence="11">Muscle</tissue>
    </source>
</reference>
<dbReference type="STRING" id="6689.A0A3R7PWK8"/>
<name>A0A3R7PWK8_PENVA</name>
<evidence type="ECO:0000256" key="3">
    <source>
        <dbReference type="ARBA" id="ARBA00022737"/>
    </source>
</evidence>
<sequence length="689" mass="74886">MAATAGGGVSEHDRRALVKALRDGDADEASAILERRPNLATSLTPQPLVHLAVNAPAHASRLLSLLLDAGASLDTTNSRGLTALHVAALRGSSACVRRLLAAGADVNYQDSDGRIPLFYAARSRRDAARRCLQMLLEAGSSLDVPDTYGATPLHAAVEAGNAAAVEALLRAGANHACRDAEGRTPLHSASSSLLAETLIAAGADVTSPDNCNQSPLEKAIRYKSSVAHTMLGAGMAVQGDLQDSDLRVYFHLNLARRARARGESARRDGHPRADRTPETPALRNIPAPQVADCVSALLYETSNLRDVCLRAVLPTPGNASLPRGAESAGVDTDVVLILATICQAVAATLLVLVALRGIALMVVLRTLHWRRLEKWIEVIFCACSVLLLVMEGPLRPWERHVAVFSLMLGWFQITVLIGHIPAVGIYVQMFQTARVFEHVTTAHLKTLAMMVGELDFADVLGPDAPDALPGRGGGKSTAQVMYVVFVMAMTVVATNLMVGLAVQDIQELQKEAGVRRLALTVEQEEAVDRALRSSLLSSLLPAAVALWLRRRFSLLFHLPPRQLLFQTPGYHVKNLLGSEWSGSGNRYNIFIRPNDRLNPGQVYCSMKTNMLVPTGYFLPEWVLRNTRNLLDTCGFVEHNKENDIMEDDQEEYDIKKEPISLEALQDQISDLQGSVRHITQMLQKITDEI</sequence>
<keyword evidence="7" id="KW-0407">Ion channel</keyword>
<dbReference type="PROSITE" id="PS50297">
    <property type="entry name" value="ANK_REP_REGION"/>
    <property type="match status" value="2"/>
</dbReference>
<accession>A0A3R7PWK8</accession>
<dbReference type="GO" id="GO:0034220">
    <property type="term" value="P:monoatomic ion transmembrane transport"/>
    <property type="evidence" value="ECO:0007669"/>
    <property type="project" value="UniProtKB-KW"/>
</dbReference>
<feature type="repeat" description="ANK" evidence="8">
    <location>
        <begin position="112"/>
        <end position="147"/>
    </location>
</feature>
<dbReference type="GO" id="GO:0022857">
    <property type="term" value="F:transmembrane transporter activity"/>
    <property type="evidence" value="ECO:0007669"/>
    <property type="project" value="TreeGrafter"/>
</dbReference>
<evidence type="ECO:0000256" key="9">
    <source>
        <dbReference type="SAM" id="MobiDB-lite"/>
    </source>
</evidence>
<keyword evidence="12" id="KW-1185">Reference proteome</keyword>
<keyword evidence="5" id="KW-0406">Ion transport</keyword>
<feature type="transmembrane region" description="Helical" evidence="10">
    <location>
        <begin position="334"/>
        <end position="363"/>
    </location>
</feature>
<dbReference type="AlphaFoldDB" id="A0A3R7PWK8"/>
<keyword evidence="2" id="KW-0716">Sensory transduction</keyword>
<dbReference type="PROSITE" id="PS50088">
    <property type="entry name" value="ANK_REPEAT"/>
    <property type="match status" value="3"/>
</dbReference>
<organism evidence="11 12">
    <name type="scientific">Penaeus vannamei</name>
    <name type="common">Whiteleg shrimp</name>
    <name type="synonym">Litopenaeus vannamei</name>
    <dbReference type="NCBI Taxonomy" id="6689"/>
    <lineage>
        <taxon>Eukaryota</taxon>
        <taxon>Metazoa</taxon>
        <taxon>Ecdysozoa</taxon>
        <taxon>Arthropoda</taxon>
        <taxon>Crustacea</taxon>
        <taxon>Multicrustacea</taxon>
        <taxon>Malacostraca</taxon>
        <taxon>Eumalacostraca</taxon>
        <taxon>Eucarida</taxon>
        <taxon>Decapoda</taxon>
        <taxon>Dendrobranchiata</taxon>
        <taxon>Penaeoidea</taxon>
        <taxon>Penaeidae</taxon>
        <taxon>Penaeus</taxon>
    </lineage>
</organism>
<evidence type="ECO:0000256" key="10">
    <source>
        <dbReference type="SAM" id="Phobius"/>
    </source>
</evidence>
<feature type="repeat" description="ANK" evidence="8">
    <location>
        <begin position="79"/>
        <end position="111"/>
    </location>
</feature>
<dbReference type="Pfam" id="PF12796">
    <property type="entry name" value="Ank_2"/>
    <property type="match status" value="2"/>
</dbReference>
<dbReference type="InterPro" id="IPR036770">
    <property type="entry name" value="Ankyrin_rpt-contain_sf"/>
</dbReference>
<feature type="repeat" description="ANK" evidence="8">
    <location>
        <begin position="148"/>
        <end position="180"/>
    </location>
</feature>
<evidence type="ECO:0000313" key="11">
    <source>
        <dbReference type="EMBL" id="ROT61793.1"/>
    </source>
</evidence>
<evidence type="ECO:0000256" key="2">
    <source>
        <dbReference type="ARBA" id="ARBA00022606"/>
    </source>
</evidence>
<proteinExistence type="predicted"/>
<evidence type="ECO:0000256" key="8">
    <source>
        <dbReference type="PROSITE-ProRule" id="PRU00023"/>
    </source>
</evidence>
<dbReference type="Proteomes" id="UP000283509">
    <property type="component" value="Unassembled WGS sequence"/>
</dbReference>
<evidence type="ECO:0000256" key="6">
    <source>
        <dbReference type="ARBA" id="ARBA00023180"/>
    </source>
</evidence>
<reference evidence="11 12" key="1">
    <citation type="submission" date="2018-04" db="EMBL/GenBank/DDBJ databases">
        <authorList>
            <person name="Zhang X."/>
            <person name="Yuan J."/>
            <person name="Li F."/>
            <person name="Xiang J."/>
        </authorList>
    </citation>
    <scope>NUCLEOTIDE SEQUENCE [LARGE SCALE GENOMIC DNA]</scope>
    <source>
        <tissue evidence="11">Muscle</tissue>
    </source>
</reference>
<dbReference type="PANTHER" id="PTHR47143:SF1">
    <property type="entry name" value="ION_TRANS DOMAIN-CONTAINING PROTEIN"/>
    <property type="match status" value="1"/>
</dbReference>
<dbReference type="OrthoDB" id="5402602at2759"/>
<keyword evidence="10" id="KW-0812">Transmembrane</keyword>
<dbReference type="EMBL" id="QCYY01003988">
    <property type="protein sequence ID" value="ROT61793.1"/>
    <property type="molecule type" value="Genomic_DNA"/>
</dbReference>
<dbReference type="SUPFAM" id="SSF48403">
    <property type="entry name" value="Ankyrin repeat"/>
    <property type="match status" value="1"/>
</dbReference>
<keyword evidence="10" id="KW-0472">Membrane</keyword>
<keyword evidence="4 8" id="KW-0040">ANK repeat</keyword>
<evidence type="ECO:0000313" key="12">
    <source>
        <dbReference type="Proteomes" id="UP000283509"/>
    </source>
</evidence>
<dbReference type="SMART" id="SM00248">
    <property type="entry name" value="ANK"/>
    <property type="match status" value="4"/>
</dbReference>
<feature type="transmembrane region" description="Helical" evidence="10">
    <location>
        <begin position="375"/>
        <end position="394"/>
    </location>
</feature>
<keyword evidence="10" id="KW-1133">Transmembrane helix</keyword>
<protein>
    <submittedName>
        <fullName evidence="11">Uncharacterized protein</fullName>
    </submittedName>
</protein>
<keyword evidence="1" id="KW-0813">Transport</keyword>
<feature type="transmembrane region" description="Helical" evidence="10">
    <location>
        <begin position="480"/>
        <end position="502"/>
    </location>
</feature>
<evidence type="ECO:0000256" key="7">
    <source>
        <dbReference type="ARBA" id="ARBA00023303"/>
    </source>
</evidence>
<gene>
    <name evidence="11" type="ORF">C7M84_020390</name>
</gene>
<keyword evidence="6" id="KW-0325">Glycoprotein</keyword>
<dbReference type="InterPro" id="IPR002110">
    <property type="entry name" value="Ankyrin_rpt"/>
</dbReference>
<feature type="compositionally biased region" description="Basic and acidic residues" evidence="9">
    <location>
        <begin position="260"/>
        <end position="277"/>
    </location>
</feature>
<dbReference type="GO" id="GO:1902495">
    <property type="term" value="C:transmembrane transporter complex"/>
    <property type="evidence" value="ECO:0007669"/>
    <property type="project" value="TreeGrafter"/>
</dbReference>
<keyword evidence="3" id="KW-0677">Repeat</keyword>
<dbReference type="InterPro" id="IPR052076">
    <property type="entry name" value="TRP_cation_channel"/>
</dbReference>
<feature type="transmembrane region" description="Helical" evidence="10">
    <location>
        <begin position="400"/>
        <end position="427"/>
    </location>
</feature>
<feature type="region of interest" description="Disordered" evidence="9">
    <location>
        <begin position="260"/>
        <end position="282"/>
    </location>
</feature>
<dbReference type="Gene3D" id="1.25.40.20">
    <property type="entry name" value="Ankyrin repeat-containing domain"/>
    <property type="match status" value="2"/>
</dbReference>
<dbReference type="PANTHER" id="PTHR47143">
    <property type="entry name" value="TRANSIENT RECEPTOR POTENTIAL CATION CHANNEL PROTEIN PAINLESS"/>
    <property type="match status" value="1"/>
</dbReference>
<comment type="caution">
    <text evidence="11">The sequence shown here is derived from an EMBL/GenBank/DDBJ whole genome shotgun (WGS) entry which is preliminary data.</text>
</comment>
<evidence type="ECO:0000256" key="4">
    <source>
        <dbReference type="ARBA" id="ARBA00023043"/>
    </source>
</evidence>
<evidence type="ECO:0000256" key="5">
    <source>
        <dbReference type="ARBA" id="ARBA00023065"/>
    </source>
</evidence>